<organism evidence="1 2">
    <name type="scientific">Halocaridina rubra</name>
    <name type="common">Hawaiian red shrimp</name>
    <dbReference type="NCBI Taxonomy" id="373956"/>
    <lineage>
        <taxon>Eukaryota</taxon>
        <taxon>Metazoa</taxon>
        <taxon>Ecdysozoa</taxon>
        <taxon>Arthropoda</taxon>
        <taxon>Crustacea</taxon>
        <taxon>Multicrustacea</taxon>
        <taxon>Malacostraca</taxon>
        <taxon>Eumalacostraca</taxon>
        <taxon>Eucarida</taxon>
        <taxon>Decapoda</taxon>
        <taxon>Pleocyemata</taxon>
        <taxon>Caridea</taxon>
        <taxon>Atyoidea</taxon>
        <taxon>Atyidae</taxon>
        <taxon>Halocaridina</taxon>
    </lineage>
</organism>
<dbReference type="EMBL" id="JAXCGZ010004090">
    <property type="protein sequence ID" value="KAK7082297.1"/>
    <property type="molecule type" value="Genomic_DNA"/>
</dbReference>
<proteinExistence type="predicted"/>
<gene>
    <name evidence="1" type="ORF">SK128_024129</name>
</gene>
<evidence type="ECO:0000313" key="2">
    <source>
        <dbReference type="Proteomes" id="UP001381693"/>
    </source>
</evidence>
<reference evidence="1 2" key="1">
    <citation type="submission" date="2023-11" db="EMBL/GenBank/DDBJ databases">
        <title>Halocaridina rubra genome assembly.</title>
        <authorList>
            <person name="Smith C."/>
        </authorList>
    </citation>
    <scope>NUCLEOTIDE SEQUENCE [LARGE SCALE GENOMIC DNA]</scope>
    <source>
        <strain evidence="1">EP-1</strain>
        <tissue evidence="1">Whole</tissue>
    </source>
</reference>
<dbReference type="Proteomes" id="UP001381693">
    <property type="component" value="Unassembled WGS sequence"/>
</dbReference>
<comment type="caution">
    <text evidence="1">The sequence shown here is derived from an EMBL/GenBank/DDBJ whole genome shotgun (WGS) entry which is preliminary data.</text>
</comment>
<name>A0AAN9AF00_HALRR</name>
<protein>
    <submittedName>
        <fullName evidence="1">Uncharacterized protein</fullName>
    </submittedName>
</protein>
<evidence type="ECO:0000313" key="1">
    <source>
        <dbReference type="EMBL" id="KAK7082297.1"/>
    </source>
</evidence>
<dbReference type="AlphaFoldDB" id="A0AAN9AF00"/>
<accession>A0AAN9AF00</accession>
<keyword evidence="2" id="KW-1185">Reference proteome</keyword>
<sequence>MYQSSFEKRTTPMEAQYWDYDTLQQFEIDLEKVDRVYDIYYLDDGVSGERFYLVARMVYNEELIYVELAASCDFTGFDCQGEGYVFLTLVNGMMSVIDYNLTIDELNNIREKYGTVYLNNKKKLEKFNIIGSRELKSVKKYGNVLYILKDDTVPNILIHSDVNVFNDIDDSQHEMPSHHHDNEGTMDYTATTATAATTAATAATAAAEEAAVATAPPNTQDIYNDLCSMIDLENSLSYLLSTTSIPNISHETLRICYYLSTMFFNKGNANNNNNNNNNGMVMAVVDSIKRALKYYTTRCAHFQILFDIDPFIEPLYACRSTEDIIEYITTVMMNAKIQNYLYKNTEYVATRNANHGATLGGSLCFENTKNFCASAIRTYLVCLRDYLKSTRFDPAYVFMIHFDTTLEGYLIPPLNMFNFIKIYKQFVASSSPSFSSSSYSSGYRNKWSDHNIFTLDELFHWECVIAYAAVRIISTVVEEEDVESIVKQPPETHNGLCLANVIYASHGKKIESPAMEHHSFTKIKDFVAKKTQFSTIKAFGEVLLSILNKIGFTLLRHKDVNGGITTYDKLCLETLFTFGDEKTNLILTVLNMFSDENIPYQYANQMISCLNVMRWANTEDDVARFISLLEDLYSYHNKPYGKVVNEINTKVEKPNRSFVHTHATLIL</sequence>